<dbReference type="AlphaFoldDB" id="A0A517Q701"/>
<keyword evidence="2" id="KW-1185">Reference proteome</keyword>
<evidence type="ECO:0000313" key="1">
    <source>
        <dbReference type="EMBL" id="QDT27386.1"/>
    </source>
</evidence>
<name>A0A517Q701_9PLAN</name>
<gene>
    <name evidence="1" type="ORF">Enr10x_27030</name>
</gene>
<evidence type="ECO:0000313" key="2">
    <source>
        <dbReference type="Proteomes" id="UP000315647"/>
    </source>
</evidence>
<dbReference type="EMBL" id="CP037421">
    <property type="protein sequence ID" value="QDT27386.1"/>
    <property type="molecule type" value="Genomic_DNA"/>
</dbReference>
<sequence length="110" mass="12225">MSSRLANCSETSGFYGVPRQPVSAVPVKSLCDSRARRITGHSGQMQVRVQSSLFSGEEDMLRWEMFILKALSGKPSSGTRQIRGWECFGTFEMLLCQFPARGARPELYSG</sequence>
<dbReference type="Proteomes" id="UP000315647">
    <property type="component" value="Chromosome"/>
</dbReference>
<organism evidence="1 2">
    <name type="scientific">Gimesia panareensis</name>
    <dbReference type="NCBI Taxonomy" id="2527978"/>
    <lineage>
        <taxon>Bacteria</taxon>
        <taxon>Pseudomonadati</taxon>
        <taxon>Planctomycetota</taxon>
        <taxon>Planctomycetia</taxon>
        <taxon>Planctomycetales</taxon>
        <taxon>Planctomycetaceae</taxon>
        <taxon>Gimesia</taxon>
    </lineage>
</organism>
<accession>A0A518A508</accession>
<accession>A0A517Q701</accession>
<proteinExistence type="predicted"/>
<reference evidence="1 2" key="1">
    <citation type="submission" date="2019-03" db="EMBL/GenBank/DDBJ databases">
        <title>Deep-cultivation of Planctomycetes and their phenomic and genomic characterization uncovers novel biology.</title>
        <authorList>
            <person name="Wiegand S."/>
            <person name="Jogler M."/>
            <person name="Boedeker C."/>
            <person name="Pinto D."/>
            <person name="Vollmers J."/>
            <person name="Rivas-Marin E."/>
            <person name="Kohn T."/>
            <person name="Peeters S.H."/>
            <person name="Heuer A."/>
            <person name="Rast P."/>
            <person name="Oberbeckmann S."/>
            <person name="Bunk B."/>
            <person name="Jeske O."/>
            <person name="Meyerdierks A."/>
            <person name="Storesund J.E."/>
            <person name="Kallscheuer N."/>
            <person name="Luecker S."/>
            <person name="Lage O.M."/>
            <person name="Pohl T."/>
            <person name="Merkel B.J."/>
            <person name="Hornburger P."/>
            <person name="Mueller R.-W."/>
            <person name="Bruemmer F."/>
            <person name="Labrenz M."/>
            <person name="Spormann A.M."/>
            <person name="Op den Camp H."/>
            <person name="Overmann J."/>
            <person name="Amann R."/>
            <person name="Jetten M.S.M."/>
            <person name="Mascher T."/>
            <person name="Medema M.H."/>
            <person name="Devos D.P."/>
            <person name="Kaster A.-K."/>
            <person name="Ovreas L."/>
            <person name="Rohde M."/>
            <person name="Galperin M.Y."/>
            <person name="Jogler C."/>
        </authorList>
    </citation>
    <scope>NUCLEOTIDE SEQUENCE [LARGE SCALE GENOMIC DNA]</scope>
    <source>
        <strain evidence="1 2">Enr10</strain>
    </source>
</reference>
<protein>
    <submittedName>
        <fullName evidence="1">Uncharacterized protein</fullName>
    </submittedName>
</protein>